<feature type="compositionally biased region" description="Basic and acidic residues" evidence="1">
    <location>
        <begin position="213"/>
        <end position="223"/>
    </location>
</feature>
<dbReference type="AlphaFoldDB" id="A0A8E2DJU3"/>
<evidence type="ECO:0000313" key="2">
    <source>
        <dbReference type="EMBL" id="OCH88209.1"/>
    </source>
</evidence>
<gene>
    <name evidence="2" type="ORF">OBBRIDRAFT_889287</name>
</gene>
<evidence type="ECO:0000256" key="1">
    <source>
        <dbReference type="SAM" id="MobiDB-lite"/>
    </source>
</evidence>
<evidence type="ECO:0000313" key="3">
    <source>
        <dbReference type="Proteomes" id="UP000250043"/>
    </source>
</evidence>
<name>A0A8E2DJU3_9APHY</name>
<dbReference type="EMBL" id="KV722459">
    <property type="protein sequence ID" value="OCH88209.1"/>
    <property type="molecule type" value="Genomic_DNA"/>
</dbReference>
<proteinExistence type="predicted"/>
<reference evidence="2 3" key="1">
    <citation type="submission" date="2016-07" db="EMBL/GenBank/DDBJ databases">
        <title>Draft genome of the white-rot fungus Obba rivulosa 3A-2.</title>
        <authorList>
            <consortium name="DOE Joint Genome Institute"/>
            <person name="Miettinen O."/>
            <person name="Riley R."/>
            <person name="Acob R."/>
            <person name="Barry K."/>
            <person name="Cullen D."/>
            <person name="De Vries R."/>
            <person name="Hainaut M."/>
            <person name="Hatakka A."/>
            <person name="Henrissat B."/>
            <person name="Hilden K."/>
            <person name="Kuo R."/>
            <person name="Labutti K."/>
            <person name="Lipzen A."/>
            <person name="Makela M.R."/>
            <person name="Sandor L."/>
            <person name="Spatafora J.W."/>
            <person name="Grigoriev I.V."/>
            <person name="Hibbett D.S."/>
        </authorList>
    </citation>
    <scope>NUCLEOTIDE SEQUENCE [LARGE SCALE GENOMIC DNA]</scope>
    <source>
        <strain evidence="2 3">3A-2</strain>
    </source>
</reference>
<sequence length="259" mass="29270">MPLDISCPTVLINLVLLDADRRRREDELDTTETCKERKLAQVIEETKRSLQVLLRKRRAVRARFVTGEQCFDTSLSTFYELVDRVDRMYEDEKEIVMSNSRNIVALIAHGRQAEEMSYTEFTALQSELDKTFQRLSDVGTLRDLAEEVHSQLEILSRQTQCHLAQSEELASGYMKVADAIQGLADRVQQFDGDTTSDSVKSDDIAGNPADANQHQDECQRAEGRTSSNHNADAADSPPHVRRSSLRTPIVRFVDPPSSL</sequence>
<protein>
    <submittedName>
        <fullName evidence="2">Uncharacterized protein</fullName>
    </submittedName>
</protein>
<organism evidence="2 3">
    <name type="scientific">Obba rivulosa</name>
    <dbReference type="NCBI Taxonomy" id="1052685"/>
    <lineage>
        <taxon>Eukaryota</taxon>
        <taxon>Fungi</taxon>
        <taxon>Dikarya</taxon>
        <taxon>Basidiomycota</taxon>
        <taxon>Agaricomycotina</taxon>
        <taxon>Agaricomycetes</taxon>
        <taxon>Polyporales</taxon>
        <taxon>Gelatoporiaceae</taxon>
        <taxon>Obba</taxon>
    </lineage>
</organism>
<feature type="region of interest" description="Disordered" evidence="1">
    <location>
        <begin position="191"/>
        <end position="259"/>
    </location>
</feature>
<keyword evidence="3" id="KW-1185">Reference proteome</keyword>
<accession>A0A8E2DJU3</accession>
<dbReference type="Proteomes" id="UP000250043">
    <property type="component" value="Unassembled WGS sequence"/>
</dbReference>